<evidence type="ECO:0000313" key="9">
    <source>
        <dbReference type="EMBL" id="CAF0992048.1"/>
    </source>
</evidence>
<feature type="transmembrane region" description="Helical" evidence="7">
    <location>
        <begin position="419"/>
        <end position="438"/>
    </location>
</feature>
<dbReference type="Pfam" id="PF07690">
    <property type="entry name" value="MFS_1"/>
    <property type="match status" value="1"/>
</dbReference>
<gene>
    <name evidence="9" type="ORF">OXX778_LOCUS15964</name>
</gene>
<dbReference type="InterPro" id="IPR036259">
    <property type="entry name" value="MFS_trans_sf"/>
</dbReference>
<dbReference type="GO" id="GO:0016020">
    <property type="term" value="C:membrane"/>
    <property type="evidence" value="ECO:0007669"/>
    <property type="project" value="UniProtKB-SubCell"/>
</dbReference>
<evidence type="ECO:0000256" key="4">
    <source>
        <dbReference type="ARBA" id="ARBA00022847"/>
    </source>
</evidence>
<name>A0A814G9U0_9BILA</name>
<dbReference type="AlphaFoldDB" id="A0A814G9U0"/>
<evidence type="ECO:0000256" key="3">
    <source>
        <dbReference type="ARBA" id="ARBA00022692"/>
    </source>
</evidence>
<keyword evidence="3 7" id="KW-0812">Transmembrane</keyword>
<feature type="transmembrane region" description="Helical" evidence="7">
    <location>
        <begin position="30"/>
        <end position="48"/>
    </location>
</feature>
<feature type="transmembrane region" description="Helical" evidence="7">
    <location>
        <begin position="486"/>
        <end position="507"/>
    </location>
</feature>
<evidence type="ECO:0000256" key="6">
    <source>
        <dbReference type="ARBA" id="ARBA00023136"/>
    </source>
</evidence>
<proteinExistence type="predicted"/>
<dbReference type="Gene3D" id="1.20.1250.20">
    <property type="entry name" value="MFS general substrate transporter like domains"/>
    <property type="match status" value="2"/>
</dbReference>
<dbReference type="InterPro" id="IPR011701">
    <property type="entry name" value="MFS"/>
</dbReference>
<comment type="caution">
    <text evidence="9">The sequence shown here is derived from an EMBL/GenBank/DDBJ whole genome shotgun (WGS) entry which is preliminary data.</text>
</comment>
<organism evidence="9 10">
    <name type="scientific">Brachionus calyciflorus</name>
    <dbReference type="NCBI Taxonomy" id="104777"/>
    <lineage>
        <taxon>Eukaryota</taxon>
        <taxon>Metazoa</taxon>
        <taxon>Spiralia</taxon>
        <taxon>Gnathifera</taxon>
        <taxon>Rotifera</taxon>
        <taxon>Eurotatoria</taxon>
        <taxon>Monogononta</taxon>
        <taxon>Pseudotrocha</taxon>
        <taxon>Ploima</taxon>
        <taxon>Brachionidae</taxon>
        <taxon>Brachionus</taxon>
    </lineage>
</organism>
<keyword evidence="5 7" id="KW-1133">Transmembrane helix</keyword>
<keyword evidence="2" id="KW-0813">Transport</keyword>
<feature type="transmembrane region" description="Helical" evidence="7">
    <location>
        <begin position="190"/>
        <end position="210"/>
    </location>
</feature>
<feature type="domain" description="Major facilitator superfamily (MFS) profile" evidence="8">
    <location>
        <begin position="38"/>
        <end position="512"/>
    </location>
</feature>
<dbReference type="Proteomes" id="UP000663879">
    <property type="component" value="Unassembled WGS sequence"/>
</dbReference>
<sequence length="540" mass="60146">MVNSNDYHSNNSNIQCLIIFYLLELFSPKLLFSVRFFVALMAFFGYAIQYMNKINLGIAIICMVNYTALNKKPILNESIEYYNESSSYTLLNLTLDLTKNISEKNNQCLTQKSHGTNIEGSFIWSKSIQGFTLASYFWGYIITQIPSGYLSSKYGARNVLGYTNLIAGILTVVSPFCANAGYIALSICRFFIGLAHGALWPAMLSLYVHWTPRNERTKIIGAAGAGAWVGNIIALPVGGVLCLYGFGGGWPSIFYIFGAIGIIWSIAFLIFISDSPKTNKFISKHEMKYILEETKKEVSAKEGRKLTTPWKRIFTSKVCWATFIAHLCNNWGNYLYLTQLPSFMKDVLKFDIKSNGFMSALPYIACALSTSILALISEKIINSKKISKTNVRRIFNGIGMIGPLVMLICLSFVTCKNPYSGVIFLIVALGLNGFFWSAGPLVNINDIGGAYSGVIFGIANTFGTIPGIICPYIVGVITKNQTQQEWQIVFVICAIIYFIGAAVFWFFADSNIQSWALVENLSNEDIQQSTFTLNEKENKI</sequence>
<dbReference type="EMBL" id="CAJNOC010003647">
    <property type="protein sequence ID" value="CAF0992048.1"/>
    <property type="molecule type" value="Genomic_DNA"/>
</dbReference>
<feature type="transmembrane region" description="Helical" evidence="7">
    <location>
        <begin position="252"/>
        <end position="272"/>
    </location>
</feature>
<evidence type="ECO:0000256" key="1">
    <source>
        <dbReference type="ARBA" id="ARBA00004141"/>
    </source>
</evidence>
<feature type="transmembrane region" description="Helical" evidence="7">
    <location>
        <begin position="357"/>
        <end position="376"/>
    </location>
</feature>
<dbReference type="PANTHER" id="PTHR11662:SF399">
    <property type="entry name" value="FI19708P1-RELATED"/>
    <property type="match status" value="1"/>
</dbReference>
<dbReference type="SUPFAM" id="SSF103473">
    <property type="entry name" value="MFS general substrate transporter"/>
    <property type="match status" value="1"/>
</dbReference>
<comment type="subcellular location">
    <subcellularLocation>
        <location evidence="1">Membrane</location>
        <topology evidence="1">Multi-pass membrane protein</topology>
    </subcellularLocation>
</comment>
<reference evidence="9" key="1">
    <citation type="submission" date="2021-02" db="EMBL/GenBank/DDBJ databases">
        <authorList>
            <person name="Nowell W R."/>
        </authorList>
    </citation>
    <scope>NUCLEOTIDE SEQUENCE</scope>
    <source>
        <strain evidence="9">Ploen Becks lab</strain>
    </source>
</reference>
<evidence type="ECO:0000313" key="10">
    <source>
        <dbReference type="Proteomes" id="UP000663879"/>
    </source>
</evidence>
<feature type="transmembrane region" description="Helical" evidence="7">
    <location>
        <begin position="222"/>
        <end position="246"/>
    </location>
</feature>
<dbReference type="PANTHER" id="PTHR11662">
    <property type="entry name" value="SOLUTE CARRIER FAMILY 17"/>
    <property type="match status" value="1"/>
</dbReference>
<evidence type="ECO:0000256" key="2">
    <source>
        <dbReference type="ARBA" id="ARBA00022448"/>
    </source>
</evidence>
<evidence type="ECO:0000256" key="5">
    <source>
        <dbReference type="ARBA" id="ARBA00022989"/>
    </source>
</evidence>
<dbReference type="InterPro" id="IPR020846">
    <property type="entry name" value="MFS_dom"/>
</dbReference>
<protein>
    <recommendedName>
        <fullName evidence="8">Major facilitator superfamily (MFS) profile domain-containing protein</fullName>
    </recommendedName>
</protein>
<dbReference type="InterPro" id="IPR050382">
    <property type="entry name" value="MFS_Na/Anion_cotransporter"/>
</dbReference>
<dbReference type="GO" id="GO:0006820">
    <property type="term" value="P:monoatomic anion transport"/>
    <property type="evidence" value="ECO:0007669"/>
    <property type="project" value="TreeGrafter"/>
</dbReference>
<evidence type="ECO:0000259" key="8">
    <source>
        <dbReference type="PROSITE" id="PS50850"/>
    </source>
</evidence>
<dbReference type="GO" id="GO:0015293">
    <property type="term" value="F:symporter activity"/>
    <property type="evidence" value="ECO:0007669"/>
    <property type="project" value="UniProtKB-KW"/>
</dbReference>
<dbReference type="OrthoDB" id="2985014at2759"/>
<keyword evidence="6 7" id="KW-0472">Membrane</keyword>
<dbReference type="PROSITE" id="PS50850">
    <property type="entry name" value="MFS"/>
    <property type="match status" value="1"/>
</dbReference>
<feature type="transmembrane region" description="Helical" evidence="7">
    <location>
        <begin position="397"/>
        <end position="413"/>
    </location>
</feature>
<evidence type="ECO:0000256" key="7">
    <source>
        <dbReference type="SAM" id="Phobius"/>
    </source>
</evidence>
<dbReference type="CDD" id="cd17318">
    <property type="entry name" value="MFS_SLC17"/>
    <property type="match status" value="1"/>
</dbReference>
<keyword evidence="10" id="KW-1185">Reference proteome</keyword>
<keyword evidence="4" id="KW-0769">Symport</keyword>
<accession>A0A814G9U0</accession>
<dbReference type="FunFam" id="1.20.1250.20:FF:000003">
    <property type="entry name" value="Solute carrier family 17 member 3"/>
    <property type="match status" value="1"/>
</dbReference>
<feature type="transmembrane region" description="Helical" evidence="7">
    <location>
        <begin position="450"/>
        <end position="474"/>
    </location>
</feature>
<feature type="transmembrane region" description="Helical" evidence="7">
    <location>
        <begin position="159"/>
        <end position="184"/>
    </location>
</feature>